<reference evidence="1 2" key="1">
    <citation type="submission" date="2016-07" db="EMBL/GenBank/DDBJ databases">
        <title>Comparative genomics of the entomopathogenic fungus Beauveria bassiana.</title>
        <authorList>
            <person name="Valero Jimenez C.A."/>
            <person name="Zwaan B.J."/>
            <person name="Van Kan J.A."/>
            <person name="Takken W."/>
            <person name="Debets A.J."/>
            <person name="Schoustra S.E."/>
            <person name="Koenraadt C.J."/>
        </authorList>
    </citation>
    <scope>NUCLEOTIDE SEQUENCE [LARGE SCALE GENOMIC DNA]</scope>
    <source>
        <strain evidence="1 2">ARSEF 8028</strain>
    </source>
</reference>
<organism evidence="1 2">
    <name type="scientific">Beauveria bassiana</name>
    <name type="common">White muscardine disease fungus</name>
    <name type="synonym">Tritirachium shiotae</name>
    <dbReference type="NCBI Taxonomy" id="176275"/>
    <lineage>
        <taxon>Eukaryota</taxon>
        <taxon>Fungi</taxon>
        <taxon>Dikarya</taxon>
        <taxon>Ascomycota</taxon>
        <taxon>Pezizomycotina</taxon>
        <taxon>Sordariomycetes</taxon>
        <taxon>Hypocreomycetidae</taxon>
        <taxon>Hypocreales</taxon>
        <taxon>Cordycipitaceae</taxon>
        <taxon>Beauveria</taxon>
    </lineage>
</organism>
<dbReference type="Proteomes" id="UP000237441">
    <property type="component" value="Unassembled WGS sequence"/>
</dbReference>
<protein>
    <submittedName>
        <fullName evidence="1">Uncharacterized protein</fullName>
    </submittedName>
</protein>
<accession>A0A2S7XW24</accession>
<sequence>MLIRQLKFKRRCAAGPTFSQWPPSNACHGLCQSSVQVLSAPVRYWQHRYWQHHERLASFLGKLLEIPGDRFSAPRLQENFVTLYRFVQFSSCRTAQSMAPSRDQHTKGTEQEQAGGVRWRLQDGITFETCYEFHQYADPSQAESPGQILFLTGYLSPE</sequence>
<evidence type="ECO:0000313" key="2">
    <source>
        <dbReference type="Proteomes" id="UP000237441"/>
    </source>
</evidence>
<evidence type="ECO:0000313" key="1">
    <source>
        <dbReference type="EMBL" id="PQK07974.1"/>
    </source>
</evidence>
<proteinExistence type="predicted"/>
<gene>
    <name evidence="1" type="ORF">BB8028_0001g00550</name>
</gene>
<dbReference type="AlphaFoldDB" id="A0A2S7XW24"/>
<name>A0A2S7XW24_BEABA</name>
<dbReference type="EMBL" id="JRHA01000001">
    <property type="protein sequence ID" value="PQK07974.1"/>
    <property type="molecule type" value="Genomic_DNA"/>
</dbReference>
<comment type="caution">
    <text evidence="1">The sequence shown here is derived from an EMBL/GenBank/DDBJ whole genome shotgun (WGS) entry which is preliminary data.</text>
</comment>